<feature type="compositionally biased region" description="Basic and acidic residues" evidence="1">
    <location>
        <begin position="137"/>
        <end position="152"/>
    </location>
</feature>
<accession>A0AAJ0NGW3</accession>
<feature type="region of interest" description="Disordered" evidence="1">
    <location>
        <begin position="137"/>
        <end position="188"/>
    </location>
</feature>
<dbReference type="EMBL" id="LAIU01000005">
    <property type="protein sequence ID" value="KKB24959.1"/>
    <property type="molecule type" value="Genomic_DNA"/>
</dbReference>
<keyword evidence="2" id="KW-0238">DNA-binding</keyword>
<dbReference type="GO" id="GO:0003677">
    <property type="term" value="F:DNA binding"/>
    <property type="evidence" value="ECO:0007669"/>
    <property type="project" value="UniProtKB-KW"/>
</dbReference>
<dbReference type="Proteomes" id="UP000033530">
    <property type="component" value="Unassembled WGS sequence"/>
</dbReference>
<reference evidence="2 3" key="1">
    <citation type="submission" date="2015-03" db="EMBL/GenBank/DDBJ databases">
        <title>Draft Genome Sequence of S. carnosus subsp. utilis LTH 7013, Isolated from South Tirolean Ham.</title>
        <authorList>
            <person name="Mueller A."/>
            <person name="Huptas C."/>
            <person name="Wenning M."/>
            <person name="Weiss A."/>
            <person name="Schmidt H."/>
        </authorList>
    </citation>
    <scope>NUCLEOTIDE SEQUENCE [LARGE SCALE GENOMIC DNA]</scope>
    <source>
        <strain evidence="2 3">LTH7013</strain>
    </source>
</reference>
<comment type="caution">
    <text evidence="2">The sequence shown here is derived from an EMBL/GenBank/DDBJ whole genome shotgun (WGS) entry which is preliminary data.</text>
</comment>
<name>A0AAJ0NGW3_STACA</name>
<evidence type="ECO:0000313" key="2">
    <source>
        <dbReference type="EMBL" id="KKB24959.1"/>
    </source>
</evidence>
<protein>
    <submittedName>
        <fullName evidence="2">Single-stranded DNA-binding protein</fullName>
    </submittedName>
</protein>
<proteinExistence type="predicted"/>
<evidence type="ECO:0000313" key="3">
    <source>
        <dbReference type="Proteomes" id="UP000033530"/>
    </source>
</evidence>
<organism evidence="2 3">
    <name type="scientific">Staphylococcus carnosus</name>
    <dbReference type="NCBI Taxonomy" id="1281"/>
    <lineage>
        <taxon>Bacteria</taxon>
        <taxon>Bacillati</taxon>
        <taxon>Bacillota</taxon>
        <taxon>Bacilli</taxon>
        <taxon>Bacillales</taxon>
        <taxon>Staphylococcaceae</taxon>
        <taxon>Staphylococcus</taxon>
    </lineage>
</organism>
<dbReference type="RefSeq" id="WP_046100090.1">
    <property type="nucleotide sequence ID" value="NZ_BKAP01000035.1"/>
</dbReference>
<dbReference type="AlphaFoldDB" id="A0AAJ0NGW3"/>
<evidence type="ECO:0000256" key="1">
    <source>
        <dbReference type="SAM" id="MobiDB-lite"/>
    </source>
</evidence>
<feature type="compositionally biased region" description="Polar residues" evidence="1">
    <location>
        <begin position="154"/>
        <end position="173"/>
    </location>
</feature>
<gene>
    <name evidence="2" type="ORF">VV61_07710</name>
</gene>
<sequence length="188" mass="21636">MKINGQAQHIKDTNQEAFLKGGDFLGAGEFTVKVKDVEFNDKENRYFTVVFENGEGKQYKHNQFVPPFQQDFQEKQYIELLTRLGIKLNLPDLSFDTDQLINKYTTIVLKNKFNEDQGKYFVRLSFLKVWNKGDEVVNKPEPKTDAMKREEQLANGNAQQPKQPLSSQDNPFANANGHIDISDSDLPF</sequence>